<feature type="transmembrane region" description="Helical" evidence="1">
    <location>
        <begin position="197"/>
        <end position="215"/>
    </location>
</feature>
<evidence type="ECO:0000313" key="3">
    <source>
        <dbReference type="Proteomes" id="UP000236728"/>
    </source>
</evidence>
<proteinExistence type="predicted"/>
<evidence type="ECO:0000256" key="1">
    <source>
        <dbReference type="SAM" id="Phobius"/>
    </source>
</evidence>
<keyword evidence="1" id="KW-0472">Membrane</keyword>
<protein>
    <recommendedName>
        <fullName evidence="4">PepSY-associated TM region</fullName>
    </recommendedName>
</protein>
<dbReference type="Pfam" id="PF16357">
    <property type="entry name" value="PepSY_TM_like_2"/>
    <property type="match status" value="1"/>
</dbReference>
<dbReference type="RefSeq" id="WP_235011805.1">
    <property type="nucleotide sequence ID" value="NZ_FNVA01000011.1"/>
</dbReference>
<keyword evidence="1" id="KW-0812">Transmembrane</keyword>
<gene>
    <name evidence="2" type="ORF">SAMN05421819_4557</name>
</gene>
<dbReference type="InterPro" id="IPR032307">
    <property type="entry name" value="PepSY_TM-like_2"/>
</dbReference>
<reference evidence="2 3" key="1">
    <citation type="submission" date="2016-10" db="EMBL/GenBank/DDBJ databases">
        <authorList>
            <person name="de Groot N.N."/>
        </authorList>
    </citation>
    <scope>NUCLEOTIDE SEQUENCE [LARGE SCALE GENOMIC DNA]</scope>
    <source>
        <strain evidence="2 3">DSM 22489</strain>
    </source>
</reference>
<keyword evidence="1" id="KW-1133">Transmembrane helix</keyword>
<feature type="transmembrane region" description="Helical" evidence="1">
    <location>
        <begin position="164"/>
        <end position="190"/>
    </location>
</feature>
<name>A0A1H6CHD3_9BACT</name>
<dbReference type="AlphaFoldDB" id="A0A1H6CHD3"/>
<organism evidence="2 3">
    <name type="scientific">Bryocella elongata</name>
    <dbReference type="NCBI Taxonomy" id="863522"/>
    <lineage>
        <taxon>Bacteria</taxon>
        <taxon>Pseudomonadati</taxon>
        <taxon>Acidobacteriota</taxon>
        <taxon>Terriglobia</taxon>
        <taxon>Terriglobales</taxon>
        <taxon>Acidobacteriaceae</taxon>
        <taxon>Bryocella</taxon>
    </lineage>
</organism>
<keyword evidence="3" id="KW-1185">Reference proteome</keyword>
<dbReference type="EMBL" id="FNVA01000011">
    <property type="protein sequence ID" value="SEG72288.1"/>
    <property type="molecule type" value="Genomic_DNA"/>
</dbReference>
<evidence type="ECO:0008006" key="4">
    <source>
        <dbReference type="Google" id="ProtNLM"/>
    </source>
</evidence>
<dbReference type="Proteomes" id="UP000236728">
    <property type="component" value="Unassembled WGS sequence"/>
</dbReference>
<dbReference type="PANTHER" id="PTHR40115:SF1">
    <property type="entry name" value="INNER MEMBRANE PROTEIN WITH PEPSY TM HELIX"/>
    <property type="match status" value="1"/>
</dbReference>
<feature type="transmembrane region" description="Helical" evidence="1">
    <location>
        <begin position="34"/>
        <end position="56"/>
    </location>
</feature>
<evidence type="ECO:0000313" key="2">
    <source>
        <dbReference type="EMBL" id="SEG72288.1"/>
    </source>
</evidence>
<sequence>MTTGSANSLPPSTRPNVSWKVHLRRQSAIVTRWLHIYLSMVSFAVVFFFAATGLTLNHADWFASQQRTVVKHGVADAALIGKAPSHEVDKLGLVEMLRSREHVHGAVGDLRIDDSQVSISLRAPGYTADTYIDRDTGKYELTEVSSGFVAVINDLHKGRDSGKVWSLVIDASAILLVLVSLTGFVLLWFLHKRRTSGFLLALLGTIAVFTLYKLYVT</sequence>
<accession>A0A1H6CHD3</accession>
<dbReference type="PANTHER" id="PTHR40115">
    <property type="entry name" value="INNER MEMBRANE PROTEIN WITH PEPSY TM HELIX"/>
    <property type="match status" value="1"/>
</dbReference>